<comment type="caution">
    <text evidence="3">The sequence shown here is derived from an EMBL/GenBank/DDBJ whole genome shotgun (WGS) entry which is preliminary data.</text>
</comment>
<dbReference type="InterPro" id="IPR005151">
    <property type="entry name" value="Tail-specific_protease"/>
</dbReference>
<sequence>MATQVVSDNSSFRPQIGFYARPLDGSWTVIRTRRPDLSPGDRIVALDGTPIEQVVVALMPLLSASRCEAARASVLFYTHLLPSGASHWKTADGRNVPFAHPLAPVQVEGATLRVVANGTALLRFPNCTPETITEVSALLDDAPPYHNLIVDLRGNGGGHTPVDVIQRLVRGTWQSWAVESVQHEGLALANGENGRFIVRRPSFRLDANPRAFDGPLVILADMLTGSAAEDFIMAIRCSDRRLPAILIGEVTAGTTGQPYFEEFPSRTKRVRTILSRRSEPKTGRYPHHGRNPVPSCPLVAAARPHRKVHLDLVSMATTPPKLRRHSPSESSTACATVVLTWLGITLGVIGTGVVINEMTTLEAGVSVDDGILTMDGLVGEQDSKAGPRGGRHVSGPLTPENGGTGNPAQDWEVLTGGDYVRDPNSDHLIGPNGERYRPGRTGKGPRIDIPASGDKPHETMHYPEREETQEADNDEYRTYNE</sequence>
<evidence type="ECO:0000256" key="1">
    <source>
        <dbReference type="SAM" id="MobiDB-lite"/>
    </source>
</evidence>
<keyword evidence="4" id="KW-1185">Reference proteome</keyword>
<evidence type="ECO:0000313" key="3">
    <source>
        <dbReference type="EMBL" id="MDD7973897.1"/>
    </source>
</evidence>
<evidence type="ECO:0000313" key="4">
    <source>
        <dbReference type="Proteomes" id="UP001431784"/>
    </source>
</evidence>
<proteinExistence type="predicted"/>
<name>A0ABT5TFJ6_9RHOB</name>
<gene>
    <name evidence="3" type="ORF">PUT78_22995</name>
</gene>
<organism evidence="3 4">
    <name type="scientific">Roseinatronobacter alkalisoli</name>
    <dbReference type="NCBI Taxonomy" id="3028235"/>
    <lineage>
        <taxon>Bacteria</taxon>
        <taxon>Pseudomonadati</taxon>
        <taxon>Pseudomonadota</taxon>
        <taxon>Alphaproteobacteria</taxon>
        <taxon>Rhodobacterales</taxon>
        <taxon>Paracoccaceae</taxon>
        <taxon>Roseinatronobacter</taxon>
    </lineage>
</organism>
<feature type="region of interest" description="Disordered" evidence="1">
    <location>
        <begin position="380"/>
        <end position="481"/>
    </location>
</feature>
<dbReference type="Pfam" id="PF03572">
    <property type="entry name" value="Peptidase_S41"/>
    <property type="match status" value="1"/>
</dbReference>
<evidence type="ECO:0000259" key="2">
    <source>
        <dbReference type="Pfam" id="PF03572"/>
    </source>
</evidence>
<reference evidence="3" key="1">
    <citation type="submission" date="2023-02" db="EMBL/GenBank/DDBJ databases">
        <title>Description of Roseinatronobacter alkalisoli sp. nov., an alkaliphilic bacerium isolated from soda soil.</title>
        <authorList>
            <person name="Wei W."/>
        </authorList>
    </citation>
    <scope>NUCLEOTIDE SEQUENCE</scope>
    <source>
        <strain evidence="3">HJB301</strain>
    </source>
</reference>
<protein>
    <submittedName>
        <fullName evidence="3">S41 family peptidase</fullName>
    </submittedName>
</protein>
<dbReference type="InterPro" id="IPR029045">
    <property type="entry name" value="ClpP/crotonase-like_dom_sf"/>
</dbReference>
<dbReference type="SUPFAM" id="SSF52096">
    <property type="entry name" value="ClpP/crotonase"/>
    <property type="match status" value="1"/>
</dbReference>
<dbReference type="Proteomes" id="UP001431784">
    <property type="component" value="Unassembled WGS sequence"/>
</dbReference>
<dbReference type="RefSeq" id="WP_274354550.1">
    <property type="nucleotide sequence ID" value="NZ_JAQZSM010000075.1"/>
</dbReference>
<feature type="compositionally biased region" description="Basic and acidic residues" evidence="1">
    <location>
        <begin position="454"/>
        <end position="481"/>
    </location>
</feature>
<feature type="domain" description="Tail specific protease" evidence="2">
    <location>
        <begin position="120"/>
        <end position="257"/>
    </location>
</feature>
<dbReference type="EMBL" id="JAQZSM010000075">
    <property type="protein sequence ID" value="MDD7973897.1"/>
    <property type="molecule type" value="Genomic_DNA"/>
</dbReference>
<dbReference type="Gene3D" id="3.90.226.10">
    <property type="entry name" value="2-enoyl-CoA Hydratase, Chain A, domain 1"/>
    <property type="match status" value="1"/>
</dbReference>
<accession>A0ABT5TFJ6</accession>